<dbReference type="PANTHER" id="PTHR43278:SF2">
    <property type="entry name" value="IRON-SULFUR FLAVOPROTEIN"/>
    <property type="match status" value="1"/>
</dbReference>
<dbReference type="SUPFAM" id="SSF52218">
    <property type="entry name" value="Flavoproteins"/>
    <property type="match status" value="1"/>
</dbReference>
<keyword evidence="1" id="KW-0285">Flavoprotein</keyword>
<organism evidence="4 5">
    <name type="scientific">Anaerobium acetethylicum</name>
    <dbReference type="NCBI Taxonomy" id="1619234"/>
    <lineage>
        <taxon>Bacteria</taxon>
        <taxon>Bacillati</taxon>
        <taxon>Bacillota</taxon>
        <taxon>Clostridia</taxon>
        <taxon>Lachnospirales</taxon>
        <taxon>Lachnospiraceae</taxon>
        <taxon>Anaerobium</taxon>
    </lineage>
</organism>
<evidence type="ECO:0000256" key="2">
    <source>
        <dbReference type="ARBA" id="ARBA00022643"/>
    </source>
</evidence>
<dbReference type="RefSeq" id="WP_091235002.1">
    <property type="nucleotide sequence ID" value="NZ_FMKA01000017.1"/>
</dbReference>
<gene>
    <name evidence="4" type="ORF">SAMN05421730_101712</name>
</gene>
<evidence type="ECO:0000313" key="4">
    <source>
        <dbReference type="EMBL" id="SCP98136.1"/>
    </source>
</evidence>
<feature type="domain" description="NADPH-dependent FMN reductase-like" evidence="3">
    <location>
        <begin position="4"/>
        <end position="121"/>
    </location>
</feature>
<protein>
    <submittedName>
        <fullName evidence="4">NADPH-dependent FMN reductase</fullName>
    </submittedName>
</protein>
<dbReference type="STRING" id="1619234.SAMN05421730_101712"/>
<dbReference type="AlphaFoldDB" id="A0A1D3TVG4"/>
<evidence type="ECO:0000313" key="5">
    <source>
        <dbReference type="Proteomes" id="UP000199315"/>
    </source>
</evidence>
<reference evidence="4 5" key="1">
    <citation type="submission" date="2016-09" db="EMBL/GenBank/DDBJ databases">
        <authorList>
            <person name="Capua I."/>
            <person name="De Benedictis P."/>
            <person name="Joannis T."/>
            <person name="Lombin L.H."/>
            <person name="Cattoli G."/>
        </authorList>
    </citation>
    <scope>NUCLEOTIDE SEQUENCE [LARGE SCALE GENOMIC DNA]</scope>
    <source>
        <strain evidence="4 5">GluBS11</strain>
    </source>
</reference>
<name>A0A1D3TVG4_9FIRM</name>
<dbReference type="InterPro" id="IPR005025">
    <property type="entry name" value="FMN_Rdtase-like_dom"/>
</dbReference>
<accession>A0A1D3TVG4</accession>
<dbReference type="Pfam" id="PF03358">
    <property type="entry name" value="FMN_red"/>
    <property type="match status" value="1"/>
</dbReference>
<dbReference type="Gene3D" id="3.40.50.360">
    <property type="match status" value="1"/>
</dbReference>
<keyword evidence="2" id="KW-0288">FMN</keyword>
<dbReference type="PANTHER" id="PTHR43278">
    <property type="entry name" value="NAD(P)H-DEPENDENT FMN-CONTAINING OXIDOREDUCTASE YWQN-RELATED"/>
    <property type="match status" value="1"/>
</dbReference>
<dbReference type="InterPro" id="IPR029039">
    <property type="entry name" value="Flavoprotein-like_sf"/>
</dbReference>
<evidence type="ECO:0000259" key="3">
    <source>
        <dbReference type="Pfam" id="PF03358"/>
    </source>
</evidence>
<keyword evidence="5" id="KW-1185">Reference proteome</keyword>
<dbReference type="InterPro" id="IPR051796">
    <property type="entry name" value="ISF_SsuE-like"/>
</dbReference>
<dbReference type="GO" id="GO:0016491">
    <property type="term" value="F:oxidoreductase activity"/>
    <property type="evidence" value="ECO:0007669"/>
    <property type="project" value="InterPro"/>
</dbReference>
<proteinExistence type="predicted"/>
<sequence length="179" mass="19481">MSKKVLIISSSPRKGGNSDILCDEFAKGAAESGSHVEKIFLGSQKIGYCLGCGVCNTTSKCVQKDDMTALLEKMVSADVILLATPVYFYTMSAQMKTFIDRTVPRYTEITGKEFYYIVAAADTEVSSMEKTIESFRGFTIDCLEGTVEKGIIYGVGAWNKGEINSTPAIKEAYEMGKAV</sequence>
<dbReference type="Proteomes" id="UP000199315">
    <property type="component" value="Unassembled WGS sequence"/>
</dbReference>
<dbReference type="OrthoDB" id="9805976at2"/>
<dbReference type="EMBL" id="FMKA01000017">
    <property type="protein sequence ID" value="SCP98136.1"/>
    <property type="molecule type" value="Genomic_DNA"/>
</dbReference>
<evidence type="ECO:0000256" key="1">
    <source>
        <dbReference type="ARBA" id="ARBA00022630"/>
    </source>
</evidence>